<evidence type="ECO:0000256" key="2">
    <source>
        <dbReference type="ARBA" id="ARBA00005051"/>
    </source>
</evidence>
<protein>
    <recommendedName>
        <fullName evidence="3">2-amino-4-hydroxy-6-hydroxymethyldihydropteridine diphosphokinase</fullName>
        <ecNumber evidence="3">2.7.6.3</ecNumber>
    </recommendedName>
</protein>
<dbReference type="GO" id="GO:0003848">
    <property type="term" value="F:2-amino-4-hydroxy-6-hydroxymethyldihydropteridine diphosphokinase activity"/>
    <property type="evidence" value="ECO:0007669"/>
    <property type="project" value="UniProtKB-EC"/>
</dbReference>
<evidence type="ECO:0000256" key="3">
    <source>
        <dbReference type="ARBA" id="ARBA00013253"/>
    </source>
</evidence>
<feature type="region of interest" description="Disordered" evidence="9">
    <location>
        <begin position="159"/>
        <end position="209"/>
    </location>
</feature>
<dbReference type="Pfam" id="PF01288">
    <property type="entry name" value="HPPK"/>
    <property type="match status" value="1"/>
</dbReference>
<dbReference type="CDD" id="cd00483">
    <property type="entry name" value="HPPK"/>
    <property type="match status" value="1"/>
</dbReference>
<keyword evidence="7" id="KW-0067">ATP-binding</keyword>
<evidence type="ECO:0000259" key="10">
    <source>
        <dbReference type="Pfam" id="PF01288"/>
    </source>
</evidence>
<dbReference type="EMBL" id="JAUCMM010000003">
    <property type="protein sequence ID" value="MDM7888059.1"/>
    <property type="molecule type" value="Genomic_DNA"/>
</dbReference>
<proteinExistence type="predicted"/>
<keyword evidence="6" id="KW-0418">Kinase</keyword>
<evidence type="ECO:0000256" key="9">
    <source>
        <dbReference type="SAM" id="MobiDB-lite"/>
    </source>
</evidence>
<evidence type="ECO:0000313" key="11">
    <source>
        <dbReference type="EMBL" id="MDM7888059.1"/>
    </source>
</evidence>
<keyword evidence="8" id="KW-0289">Folate biosynthesis</keyword>
<evidence type="ECO:0000256" key="6">
    <source>
        <dbReference type="ARBA" id="ARBA00022777"/>
    </source>
</evidence>
<dbReference type="EC" id="2.7.6.3" evidence="3"/>
<dbReference type="PANTHER" id="PTHR43071:SF1">
    <property type="entry name" value="2-AMINO-4-HYDROXY-6-HYDROXYMETHYLDIHYDROPTERIDINE PYROPHOSPHOKINASE"/>
    <property type="match status" value="1"/>
</dbReference>
<dbReference type="NCBIfam" id="TIGR01498">
    <property type="entry name" value="folK"/>
    <property type="match status" value="1"/>
</dbReference>
<evidence type="ECO:0000256" key="4">
    <source>
        <dbReference type="ARBA" id="ARBA00022679"/>
    </source>
</evidence>
<accession>A0ABT7TGQ9</accession>
<keyword evidence="4 11" id="KW-0808">Transferase</keyword>
<evidence type="ECO:0000313" key="12">
    <source>
        <dbReference type="Proteomes" id="UP001235720"/>
    </source>
</evidence>
<reference evidence="11 12" key="1">
    <citation type="submission" date="2023-06" db="EMBL/GenBank/DDBJ databases">
        <authorList>
            <person name="Feng G."/>
            <person name="Li J."/>
            <person name="Zhu H."/>
        </authorList>
    </citation>
    <scope>NUCLEOTIDE SEQUENCE [LARGE SCALE GENOMIC DNA]</scope>
    <source>
        <strain evidence="11 12">RHCJP20</strain>
    </source>
</reference>
<dbReference type="InterPro" id="IPR000550">
    <property type="entry name" value="Hppk"/>
</dbReference>
<evidence type="ECO:0000256" key="1">
    <source>
        <dbReference type="ARBA" id="ARBA00000198"/>
    </source>
</evidence>
<keyword evidence="5" id="KW-0547">Nucleotide-binding</keyword>
<comment type="pathway">
    <text evidence="2">Cofactor biosynthesis; tetrahydrofolate biosynthesis; 2-amino-4-hydroxy-6-hydroxymethyl-7,8-dihydropteridine diphosphate from 7,8-dihydroneopterin triphosphate: step 4/4.</text>
</comment>
<dbReference type="InterPro" id="IPR035907">
    <property type="entry name" value="Hppk_sf"/>
</dbReference>
<feature type="domain" description="7,8-dihydro-6-hydroxymethylpterin-pyrophosphokinase" evidence="10">
    <location>
        <begin position="5"/>
        <end position="136"/>
    </location>
</feature>
<comment type="catalytic activity">
    <reaction evidence="1">
        <text>6-hydroxymethyl-7,8-dihydropterin + ATP = (7,8-dihydropterin-6-yl)methyl diphosphate + AMP + H(+)</text>
        <dbReference type="Rhea" id="RHEA:11412"/>
        <dbReference type="ChEBI" id="CHEBI:15378"/>
        <dbReference type="ChEBI" id="CHEBI:30616"/>
        <dbReference type="ChEBI" id="CHEBI:44841"/>
        <dbReference type="ChEBI" id="CHEBI:72950"/>
        <dbReference type="ChEBI" id="CHEBI:456215"/>
        <dbReference type="EC" id="2.7.6.3"/>
    </reaction>
</comment>
<dbReference type="PANTHER" id="PTHR43071">
    <property type="entry name" value="2-AMINO-4-HYDROXY-6-HYDROXYMETHYLDIHYDROPTERIDINE PYROPHOSPHOKINASE"/>
    <property type="match status" value="1"/>
</dbReference>
<name>A0ABT7TGQ9_9MICO</name>
<dbReference type="Proteomes" id="UP001235720">
    <property type="component" value="Unassembled WGS sequence"/>
</dbReference>
<evidence type="ECO:0000256" key="5">
    <source>
        <dbReference type="ARBA" id="ARBA00022741"/>
    </source>
</evidence>
<feature type="compositionally biased region" description="Pro residues" evidence="9">
    <location>
        <begin position="174"/>
        <end position="202"/>
    </location>
</feature>
<evidence type="ECO:0000256" key="8">
    <source>
        <dbReference type="ARBA" id="ARBA00022909"/>
    </source>
</evidence>
<sequence>MSRAVIALGANLGDRGSTLRAAAQAIAEAPGIRPVASSHEVESVALTLDGLDDTKPRYRNGVVVVDTDLAPQELLDALHRIEDDHGRTREVRWGDRTLDLDVIAVDDLRIDTATLTVPHPRAGERAFVLAPWLDADPDAVLPGVGRVADLLDTLGDDTERVDEPRLFDAAPAARPAPAPAARPASAPPAGPAPAATPTPSPAAGPETLA</sequence>
<dbReference type="RefSeq" id="WP_289469754.1">
    <property type="nucleotide sequence ID" value="NZ_JAUCMM010000003.1"/>
</dbReference>
<dbReference type="Gene3D" id="3.30.70.560">
    <property type="entry name" value="7,8-Dihydro-6-hydroxymethylpterin-pyrophosphokinase HPPK"/>
    <property type="match status" value="1"/>
</dbReference>
<gene>
    <name evidence="11" type="primary">folK</name>
    <name evidence="11" type="ORF">QUG98_06300</name>
</gene>
<evidence type="ECO:0000256" key="7">
    <source>
        <dbReference type="ARBA" id="ARBA00022840"/>
    </source>
</evidence>
<organism evidence="11 12">
    <name type="scientific">Curtobacterium subtropicum</name>
    <dbReference type="NCBI Taxonomy" id="3055138"/>
    <lineage>
        <taxon>Bacteria</taxon>
        <taxon>Bacillati</taxon>
        <taxon>Actinomycetota</taxon>
        <taxon>Actinomycetes</taxon>
        <taxon>Micrococcales</taxon>
        <taxon>Microbacteriaceae</taxon>
        <taxon>Curtobacterium</taxon>
    </lineage>
</organism>
<comment type="caution">
    <text evidence="11">The sequence shown here is derived from an EMBL/GenBank/DDBJ whole genome shotgun (WGS) entry which is preliminary data.</text>
</comment>
<dbReference type="SUPFAM" id="SSF55083">
    <property type="entry name" value="6-hydroxymethyl-7,8-dihydropterin pyrophosphokinase, HPPK"/>
    <property type="match status" value="1"/>
</dbReference>
<keyword evidence="12" id="KW-1185">Reference proteome</keyword>